<dbReference type="Pfam" id="PF01386">
    <property type="entry name" value="Ribosomal_L25p"/>
    <property type="match status" value="1"/>
</dbReference>
<proteinExistence type="inferred from homology"/>
<dbReference type="Proteomes" id="UP001152321">
    <property type="component" value="Unassembled WGS sequence"/>
</dbReference>
<dbReference type="InterPro" id="IPR001021">
    <property type="entry name" value="Ribosomal_bL25_long"/>
</dbReference>
<dbReference type="GO" id="GO:0005840">
    <property type="term" value="C:ribosome"/>
    <property type="evidence" value="ECO:0007669"/>
    <property type="project" value="UniProtKB-KW"/>
</dbReference>
<sequence>MKNRIDLTVEPRQTGKGNSRELRVNRQVPAVIYGAVSPINVTVGEKEIVKYNTRAYENALFNLKSSEKNANGIVVLVKSVDVHPLSRRPQHVDFYALDLKKAVRVWVEVKLEGKPIGLSEGGLLNVVNRQVEVEVLPTDIPEFITADISGLALGDALHVSDLKVASTVKVISGGELTIAVVSAQDEEVAATPAAAAPAAAPAAGAKAPAAAAGAKAPAAAKPAAKK</sequence>
<comment type="caution">
    <text evidence="8">The sequence shown here is derived from an EMBL/GenBank/DDBJ whole genome shotgun (WGS) entry which is preliminary data.</text>
</comment>
<feature type="domain" description="Large ribosomal subunit protein bL25 beta" evidence="7">
    <location>
        <begin position="103"/>
        <end position="183"/>
    </location>
</feature>
<keyword evidence="3 5" id="KW-0689">Ribosomal protein</keyword>
<evidence type="ECO:0000256" key="4">
    <source>
        <dbReference type="ARBA" id="ARBA00023274"/>
    </source>
</evidence>
<evidence type="ECO:0000256" key="5">
    <source>
        <dbReference type="HAMAP-Rule" id="MF_01334"/>
    </source>
</evidence>
<dbReference type="HAMAP" id="MF_01334">
    <property type="entry name" value="Ribosomal_bL25_CTC"/>
    <property type="match status" value="1"/>
</dbReference>
<dbReference type="PANTHER" id="PTHR33284:SF1">
    <property type="entry name" value="RIBOSOMAL PROTEIN L25_GLN-TRNA SYNTHETASE, ANTI-CODON-BINDING DOMAIN-CONTAINING PROTEIN"/>
    <property type="match status" value="1"/>
</dbReference>
<protein>
    <recommendedName>
        <fullName evidence="5">Large ribosomal subunit protein bL25</fullName>
    </recommendedName>
    <alternativeName>
        <fullName evidence="5">General stress protein CTC</fullName>
    </alternativeName>
</protein>
<dbReference type="InterPro" id="IPR020930">
    <property type="entry name" value="Ribosomal_uL5_bac-type"/>
</dbReference>
<dbReference type="EMBL" id="JANRMI010000002">
    <property type="protein sequence ID" value="MDG0815913.1"/>
    <property type="molecule type" value="Genomic_DNA"/>
</dbReference>
<accession>A0ABT6DLB3</accession>
<comment type="similarity">
    <text evidence="5">Belongs to the bacterial ribosomal protein bL25 family. CTC subfamily.</text>
</comment>
<name>A0ABT6DLB3_9BACT</name>
<dbReference type="PANTHER" id="PTHR33284">
    <property type="entry name" value="RIBOSOMAL PROTEIN L25/GLN-TRNA SYNTHETASE, ANTI-CODON-BINDING DOMAIN-CONTAINING PROTEIN"/>
    <property type="match status" value="1"/>
</dbReference>
<dbReference type="Pfam" id="PF14693">
    <property type="entry name" value="Ribosomal_TL5_C"/>
    <property type="match status" value="1"/>
</dbReference>
<dbReference type="SUPFAM" id="SSF50715">
    <property type="entry name" value="Ribosomal protein L25-like"/>
    <property type="match status" value="1"/>
</dbReference>
<dbReference type="InterPro" id="IPR011035">
    <property type="entry name" value="Ribosomal_bL25/Gln-tRNA_synth"/>
</dbReference>
<dbReference type="InterPro" id="IPR029751">
    <property type="entry name" value="Ribosomal_L25_dom"/>
</dbReference>
<evidence type="ECO:0000259" key="7">
    <source>
        <dbReference type="Pfam" id="PF14693"/>
    </source>
</evidence>
<comment type="function">
    <text evidence="5">This is one of the proteins that binds to the 5S RNA in the ribosome where it forms part of the central protuberance.</text>
</comment>
<organism evidence="8 9">
    <name type="scientific">Bdellovibrio svalbardensis</name>
    <dbReference type="NCBI Taxonomy" id="2972972"/>
    <lineage>
        <taxon>Bacteria</taxon>
        <taxon>Pseudomonadati</taxon>
        <taxon>Bdellovibrionota</taxon>
        <taxon>Bdellovibrionia</taxon>
        <taxon>Bdellovibrionales</taxon>
        <taxon>Pseudobdellovibrionaceae</taxon>
        <taxon>Bdellovibrio</taxon>
    </lineage>
</organism>
<evidence type="ECO:0000256" key="3">
    <source>
        <dbReference type="ARBA" id="ARBA00022980"/>
    </source>
</evidence>
<reference evidence="8" key="1">
    <citation type="submission" date="2022-08" db="EMBL/GenBank/DDBJ databases">
        <title>Novel Bdellovibrio Species Isolated from Svalbard: Designation Bdellovibrio svalbardensis.</title>
        <authorList>
            <person name="Mitchell R.J."/>
            <person name="Choi S.Y."/>
        </authorList>
    </citation>
    <scope>NUCLEOTIDE SEQUENCE</scope>
    <source>
        <strain evidence="8">PAP01</strain>
    </source>
</reference>
<dbReference type="InterPro" id="IPR020056">
    <property type="entry name" value="Rbsml_bL25/Gln-tRNA_synth_N"/>
</dbReference>
<evidence type="ECO:0000313" key="8">
    <source>
        <dbReference type="EMBL" id="MDG0815913.1"/>
    </source>
</evidence>
<evidence type="ECO:0000259" key="6">
    <source>
        <dbReference type="Pfam" id="PF01386"/>
    </source>
</evidence>
<keyword evidence="4 5" id="KW-0687">Ribonucleoprotein</keyword>
<dbReference type="RefSeq" id="WP_277577392.1">
    <property type="nucleotide sequence ID" value="NZ_JANRMI010000002.1"/>
</dbReference>
<dbReference type="InterPro" id="IPR020057">
    <property type="entry name" value="Ribosomal_bL25_b-dom"/>
</dbReference>
<evidence type="ECO:0000313" key="9">
    <source>
        <dbReference type="Proteomes" id="UP001152321"/>
    </source>
</evidence>
<comment type="subunit">
    <text evidence="5">Part of the 50S ribosomal subunit; part of the 5S rRNA/L5/L18/L25 subcomplex. Contacts the 5S rRNA. Binds to the 5S rRNA independently of L5 and L18.</text>
</comment>
<evidence type="ECO:0000256" key="1">
    <source>
        <dbReference type="ARBA" id="ARBA00022730"/>
    </source>
</evidence>
<dbReference type="Gene3D" id="2.40.240.10">
    <property type="entry name" value="Ribosomal Protein L25, Chain P"/>
    <property type="match status" value="1"/>
</dbReference>
<dbReference type="CDD" id="cd00495">
    <property type="entry name" value="Ribosomal_L25_TL5_CTC"/>
    <property type="match status" value="1"/>
</dbReference>
<keyword evidence="2 5" id="KW-0694">RNA-binding</keyword>
<feature type="domain" description="Large ribosomal subunit protein bL25 L25" evidence="6">
    <location>
        <begin position="7"/>
        <end position="94"/>
    </location>
</feature>
<keyword evidence="1 5" id="KW-0699">rRNA-binding</keyword>
<gene>
    <name evidence="5" type="primary">rplY</name>
    <name evidence="5" type="synonym">ctc</name>
    <name evidence="8" type="ORF">NWE73_06040</name>
</gene>
<dbReference type="NCBIfam" id="TIGR00731">
    <property type="entry name" value="bL25_bact_ctc"/>
    <property type="match status" value="1"/>
</dbReference>
<dbReference type="InterPro" id="IPR037121">
    <property type="entry name" value="Ribosomal_bL25_C"/>
</dbReference>
<evidence type="ECO:0000256" key="2">
    <source>
        <dbReference type="ARBA" id="ARBA00022884"/>
    </source>
</evidence>
<dbReference type="Gene3D" id="2.170.120.20">
    <property type="entry name" value="Ribosomal protein L25, beta domain"/>
    <property type="match status" value="1"/>
</dbReference>
<keyword evidence="9" id="KW-1185">Reference proteome</keyword>